<dbReference type="InParanoid" id="A0A0C2X4Z6"/>
<evidence type="ECO:0000313" key="2">
    <source>
        <dbReference type="EMBL" id="KIL64341.1"/>
    </source>
</evidence>
<feature type="compositionally biased region" description="Polar residues" evidence="1">
    <location>
        <begin position="30"/>
        <end position="39"/>
    </location>
</feature>
<organism evidence="2 3">
    <name type="scientific">Amanita muscaria (strain Koide BX008)</name>
    <dbReference type="NCBI Taxonomy" id="946122"/>
    <lineage>
        <taxon>Eukaryota</taxon>
        <taxon>Fungi</taxon>
        <taxon>Dikarya</taxon>
        <taxon>Basidiomycota</taxon>
        <taxon>Agaricomycotina</taxon>
        <taxon>Agaricomycetes</taxon>
        <taxon>Agaricomycetidae</taxon>
        <taxon>Agaricales</taxon>
        <taxon>Pluteineae</taxon>
        <taxon>Amanitaceae</taxon>
        <taxon>Amanita</taxon>
    </lineage>
</organism>
<evidence type="ECO:0000256" key="1">
    <source>
        <dbReference type="SAM" id="MobiDB-lite"/>
    </source>
</evidence>
<gene>
    <name evidence="2" type="ORF">M378DRAFT_163369</name>
</gene>
<dbReference type="OrthoDB" id="3176823at2759"/>
<evidence type="ECO:0008006" key="4">
    <source>
        <dbReference type="Google" id="ProtNLM"/>
    </source>
</evidence>
<dbReference type="HOGENOM" id="CLU_2164275_0_0_1"/>
<dbReference type="AlphaFoldDB" id="A0A0C2X4Z6"/>
<name>A0A0C2X4Z6_AMAMK</name>
<accession>A0A0C2X4Z6</accession>
<sequence length="111" mass="12637">MVGILLSSPQDNLSTRQGETWNIPPHMLLPSTSQPSTAPEAQPATHPYPRCAVLTDRAGKRIFRCECGHETTRKGDMRWHQSLIHSGRYHVCHCGRGYHRKSSLSRHKMYC</sequence>
<dbReference type="EMBL" id="KN818250">
    <property type="protein sequence ID" value="KIL64341.1"/>
    <property type="molecule type" value="Genomic_DNA"/>
</dbReference>
<feature type="non-terminal residue" evidence="2">
    <location>
        <position position="111"/>
    </location>
</feature>
<keyword evidence="3" id="KW-1185">Reference proteome</keyword>
<dbReference type="Proteomes" id="UP000054549">
    <property type="component" value="Unassembled WGS sequence"/>
</dbReference>
<protein>
    <recommendedName>
        <fullName evidence="4">C2H2-type domain-containing protein</fullName>
    </recommendedName>
</protein>
<feature type="region of interest" description="Disordered" evidence="1">
    <location>
        <begin position="26"/>
        <end position="47"/>
    </location>
</feature>
<evidence type="ECO:0000313" key="3">
    <source>
        <dbReference type="Proteomes" id="UP000054549"/>
    </source>
</evidence>
<proteinExistence type="predicted"/>
<reference evidence="2 3" key="1">
    <citation type="submission" date="2014-04" db="EMBL/GenBank/DDBJ databases">
        <title>Evolutionary Origins and Diversification of the Mycorrhizal Mutualists.</title>
        <authorList>
            <consortium name="DOE Joint Genome Institute"/>
            <consortium name="Mycorrhizal Genomics Consortium"/>
            <person name="Kohler A."/>
            <person name="Kuo A."/>
            <person name="Nagy L.G."/>
            <person name="Floudas D."/>
            <person name="Copeland A."/>
            <person name="Barry K.W."/>
            <person name="Cichocki N."/>
            <person name="Veneault-Fourrey C."/>
            <person name="LaButti K."/>
            <person name="Lindquist E.A."/>
            <person name="Lipzen A."/>
            <person name="Lundell T."/>
            <person name="Morin E."/>
            <person name="Murat C."/>
            <person name="Riley R."/>
            <person name="Ohm R."/>
            <person name="Sun H."/>
            <person name="Tunlid A."/>
            <person name="Henrissat B."/>
            <person name="Grigoriev I.V."/>
            <person name="Hibbett D.S."/>
            <person name="Martin F."/>
        </authorList>
    </citation>
    <scope>NUCLEOTIDE SEQUENCE [LARGE SCALE GENOMIC DNA]</scope>
    <source>
        <strain evidence="2 3">Koide BX008</strain>
    </source>
</reference>